<accession>A0A9P1KXZ4</accession>
<organism evidence="1 2">
    <name type="scientific">Paraclostridium sordellii</name>
    <name type="common">Clostridium sordellii</name>
    <dbReference type="NCBI Taxonomy" id="1505"/>
    <lineage>
        <taxon>Bacteria</taxon>
        <taxon>Bacillati</taxon>
        <taxon>Bacillota</taxon>
        <taxon>Clostridia</taxon>
        <taxon>Peptostreptococcales</taxon>
        <taxon>Peptostreptococcaceae</taxon>
        <taxon>Paraclostridium</taxon>
    </lineage>
</organism>
<comment type="caution">
    <text evidence="1">The sequence shown here is derived from an EMBL/GenBank/DDBJ whole genome shotgun (WGS) entry which is preliminary data.</text>
</comment>
<name>A0A9P1KXZ4_PARSO</name>
<dbReference type="EMBL" id="CDNY01000004">
    <property type="protein sequence ID" value="CEN31403.1"/>
    <property type="molecule type" value="Genomic_DNA"/>
</dbReference>
<protein>
    <submittedName>
        <fullName evidence="1">Uncharacterized protein</fullName>
    </submittedName>
</protein>
<proteinExistence type="predicted"/>
<gene>
    <name evidence="1" type="ORF">UMC4404_32771</name>
</gene>
<reference evidence="2" key="1">
    <citation type="submission" date="2015-01" db="EMBL/GenBank/DDBJ databases">
        <authorList>
            <person name="Aslett A.Martin."/>
            <person name="De Silva Nishadi"/>
        </authorList>
    </citation>
    <scope>NUCLEOTIDE SEQUENCE [LARGE SCALE GENOMIC DNA]</scope>
    <source>
        <strain evidence="2">UMC4404</strain>
    </source>
</reference>
<dbReference type="AlphaFoldDB" id="A0A9P1KXZ4"/>
<sequence>MKISDEKRKKLYKFINILEVKKRINKYKIAVGNENITTDENIEGLDVVLDLYEFKSLKIYIPGLNIIDEYLMKDYIIENLEAIFN</sequence>
<dbReference type="Proteomes" id="UP000049685">
    <property type="component" value="Unassembled WGS sequence"/>
</dbReference>
<evidence type="ECO:0000313" key="1">
    <source>
        <dbReference type="EMBL" id="CEN31403.1"/>
    </source>
</evidence>
<dbReference type="RefSeq" id="WP_057558919.1">
    <property type="nucleotide sequence ID" value="NZ_CDNY01000004.1"/>
</dbReference>
<evidence type="ECO:0000313" key="2">
    <source>
        <dbReference type="Proteomes" id="UP000049685"/>
    </source>
</evidence>